<evidence type="ECO:0000313" key="5">
    <source>
        <dbReference type="Proteomes" id="UP001165080"/>
    </source>
</evidence>
<organism evidence="4 5">
    <name type="scientific">Pleodorina starrii</name>
    <dbReference type="NCBI Taxonomy" id="330485"/>
    <lineage>
        <taxon>Eukaryota</taxon>
        <taxon>Viridiplantae</taxon>
        <taxon>Chlorophyta</taxon>
        <taxon>core chlorophytes</taxon>
        <taxon>Chlorophyceae</taxon>
        <taxon>CS clade</taxon>
        <taxon>Chlamydomonadales</taxon>
        <taxon>Volvocaceae</taxon>
        <taxon>Pleodorina</taxon>
    </lineage>
</organism>
<keyword evidence="2" id="KW-0812">Transmembrane</keyword>
<comment type="caution">
    <text evidence="4">The sequence shown here is derived from an EMBL/GenBank/DDBJ whole genome shotgun (WGS) entry which is preliminary data.</text>
</comment>
<reference evidence="4 5" key="1">
    <citation type="journal article" date="2023" name="Commun. Biol.">
        <title>Reorganization of the ancestral sex-determining regions during the evolution of trioecy in Pleodorina starrii.</title>
        <authorList>
            <person name="Takahashi K."/>
            <person name="Suzuki S."/>
            <person name="Kawai-Toyooka H."/>
            <person name="Yamamoto K."/>
            <person name="Hamaji T."/>
            <person name="Ootsuki R."/>
            <person name="Yamaguchi H."/>
            <person name="Kawachi M."/>
            <person name="Higashiyama T."/>
            <person name="Nozaki H."/>
        </authorList>
    </citation>
    <scope>NUCLEOTIDE SEQUENCE [LARGE SCALE GENOMIC DNA]</scope>
    <source>
        <strain evidence="4 5">NIES-4479</strain>
    </source>
</reference>
<keyword evidence="3" id="KW-0732">Signal</keyword>
<protein>
    <submittedName>
        <fullName evidence="4">Uncharacterized protein</fullName>
    </submittedName>
</protein>
<keyword evidence="2" id="KW-0472">Membrane</keyword>
<evidence type="ECO:0000256" key="1">
    <source>
        <dbReference type="SAM" id="MobiDB-lite"/>
    </source>
</evidence>
<feature type="transmembrane region" description="Helical" evidence="2">
    <location>
        <begin position="169"/>
        <end position="189"/>
    </location>
</feature>
<keyword evidence="2" id="KW-1133">Transmembrane helix</keyword>
<feature type="chain" id="PRO_5040957212" evidence="3">
    <location>
        <begin position="17"/>
        <end position="208"/>
    </location>
</feature>
<feature type="signal peptide" evidence="3">
    <location>
        <begin position="1"/>
        <end position="16"/>
    </location>
</feature>
<sequence length="208" mass="21613">MSYACTLLVYGMVVSAALHPQTVAAASKGGSSGASRSSTTTTTTSSSSASRITYGRSIGVSSRLRIVTAATLAIVYFNGYNYPAARFYYNDYYDDCALRNATAQQAGLNDSSINDVVIAQLPDLLAASNSAVDVNEFNQTLYNTTNGLIIDPAFCNYTYQNSGAHAARLSLLLAAALVAAAMWVVAAAAESGVGNAGRGWGGGGLEFR</sequence>
<dbReference type="OrthoDB" id="544827at2759"/>
<name>A0A9W6F0P8_9CHLO</name>
<gene>
    <name evidence="4" type="primary">PLEST004862</name>
    <name evidence="4" type="ORF">PLESTB_000515100</name>
</gene>
<dbReference type="EMBL" id="BRXU01000004">
    <property type="protein sequence ID" value="GLC51555.1"/>
    <property type="molecule type" value="Genomic_DNA"/>
</dbReference>
<evidence type="ECO:0000256" key="3">
    <source>
        <dbReference type="SAM" id="SignalP"/>
    </source>
</evidence>
<proteinExistence type="predicted"/>
<keyword evidence="5" id="KW-1185">Reference proteome</keyword>
<dbReference type="Proteomes" id="UP001165080">
    <property type="component" value="Unassembled WGS sequence"/>
</dbReference>
<feature type="region of interest" description="Disordered" evidence="1">
    <location>
        <begin position="26"/>
        <end position="47"/>
    </location>
</feature>
<evidence type="ECO:0000256" key="2">
    <source>
        <dbReference type="SAM" id="Phobius"/>
    </source>
</evidence>
<accession>A0A9W6F0P8</accession>
<dbReference type="AlphaFoldDB" id="A0A9W6F0P8"/>
<evidence type="ECO:0000313" key="4">
    <source>
        <dbReference type="EMBL" id="GLC51555.1"/>
    </source>
</evidence>